<dbReference type="InterPro" id="IPR016024">
    <property type="entry name" value="ARM-type_fold"/>
</dbReference>
<dbReference type="EMBL" id="JARUPT010000759">
    <property type="protein sequence ID" value="KAK0368829.1"/>
    <property type="molecule type" value="Genomic_DNA"/>
</dbReference>
<dbReference type="Pfam" id="PF05729">
    <property type="entry name" value="NACHT"/>
    <property type="match status" value="1"/>
</dbReference>
<dbReference type="SUPFAM" id="SSF48371">
    <property type="entry name" value="ARM repeat"/>
    <property type="match status" value="1"/>
</dbReference>
<dbReference type="InterPro" id="IPR055496">
    <property type="entry name" value="DUF7068"/>
</dbReference>
<proteinExistence type="predicted"/>
<dbReference type="InterPro" id="IPR007111">
    <property type="entry name" value="NACHT_NTPase"/>
</dbReference>
<dbReference type="Gene3D" id="3.40.50.300">
    <property type="entry name" value="P-loop containing nucleotide triphosphate hydrolases"/>
    <property type="match status" value="1"/>
</dbReference>
<gene>
    <name evidence="4" type="ORF">CLIM01_13811</name>
</gene>
<dbReference type="Proteomes" id="UP001169217">
    <property type="component" value="Unassembled WGS sequence"/>
</dbReference>
<dbReference type="InterPro" id="IPR011989">
    <property type="entry name" value="ARM-like"/>
</dbReference>
<feature type="domain" description="DUF7068" evidence="3">
    <location>
        <begin position="335"/>
        <end position="372"/>
    </location>
</feature>
<sequence>MSLPAERYITRPRTLSPPLRHDSTSFEPILLRSSVCSSRRKQRITPRPTCKRAITLAIPNTAPRAIQSFLMAATLNAQENGRGFPPRLDTKSLEKLDTWICNTYYTEETLEVKRLCGDLLPVDQCNVNLVRRESSDPVPSPSPLRIPASSGDSTVGLSKLFEYAKRRILISVHRGAGRTTLCKKIVHAFHKKGMWRGLFPRIVWLPLQYLQTWKGPAYGLVEFLHHIHRQQYRADTSPVGPPQDRTGDPTFRDALLILDGLEEALALLDRQYDADLHQFLLALLNHTDVIITTRPNISVPHDVQEPDVCLEATGLSHDHVLDYLIMADATGSVRDGILSLLLRIPLLHGLLRIPVMLDALCFVWNDTFADSPLPDTLTDVYRRISRGLLRKDLERRKEGRKELLLAPSESESDITLARHSELLETMAFGGVCSNLAALQSENQDTVHRCIQLSPDQELFQHSSILKPSDCSTKPSGQDTQFIHPIMQHFFAAEYYARQWKAKRHLCYMGCNSPNASCIGSSPQQFLSSHKYSKQLGLMWPFVAGLLYAEGEHEVVGFLDALGNKPRDTLEVAHQQLVMRCLSELVHLPSKYRKPREDELLRCVLSERELTESSTFMTEPGLPDTVLHDALNSPGNKLVFLRPLMASQRHVSGETLAILLKLMQKESNCKPLYDAPRKIWTLGKTAEDSIINLLKGGKTAEASLVISILKWRAFLSKGAVELVGELLKDKDVCVRRNAAQALHEQPLLSETTLEALMEAFQDKDQDLQYDAAQALGEQSRLPTTIETSLKGFFMPKRKMEGYHAALALRKQAALSPILMPDFESLLQDDEWMTQSIAAEALGKNPRLPVGILYALVKLLKGKNICLFDREAAVQALSNQEALSEEVLADLVEFLKSEGLQEYAVQVLEKQSTLPDTILQTLIGFFKHQDDRVRSRAVKLVRTQLNLSEKVMLTLSDLSKDESIQARCQVAEVLGAQSSLTEEASAIVVELAKDPDDDVRWYVTPALGITTLISLYEDDNQPCGIRNAAAQALGKKSRLPHTAMDVLARRLEQTIGDPEVAVDALCNRSNLSDKATAALLKCFKENNRHRSRVAIALNRQSELSVATLDGIRDLLDSPSVDVKRAAELHLGRQPMVVKRILDGLGMLVRPEAHAGPEQRDAPLWNDTDVAAFIKVLEQHKYQNRVSLLCINGKAFATC</sequence>
<dbReference type="Pfam" id="PF23238">
    <property type="entry name" value="DUF7068"/>
    <property type="match status" value="1"/>
</dbReference>
<name>A0ABQ9P9M4_9PEZI</name>
<accession>A0ABQ9P9M4</accession>
<dbReference type="InterPro" id="IPR027417">
    <property type="entry name" value="P-loop_NTPase"/>
</dbReference>
<dbReference type="Pfam" id="PF13646">
    <property type="entry name" value="HEAT_2"/>
    <property type="match status" value="1"/>
</dbReference>
<protein>
    <submittedName>
        <fullName evidence="4">Peptidase C14</fullName>
    </submittedName>
</protein>
<dbReference type="PANTHER" id="PTHR46312">
    <property type="entry name" value="NACHT DOMAIN-CONTAINING PROTEIN"/>
    <property type="match status" value="1"/>
</dbReference>
<dbReference type="PANTHER" id="PTHR46312:SF2">
    <property type="entry name" value="NUCLEOTIDE-BINDING OLIGOMERIZATION DOMAIN-CONTAINING PROTEIN 2-LIKE"/>
    <property type="match status" value="1"/>
</dbReference>
<dbReference type="Gene3D" id="1.25.10.10">
    <property type="entry name" value="Leucine-rich Repeat Variant"/>
    <property type="match status" value="3"/>
</dbReference>
<feature type="domain" description="NACHT" evidence="2">
    <location>
        <begin position="173"/>
        <end position="324"/>
    </location>
</feature>
<evidence type="ECO:0000313" key="5">
    <source>
        <dbReference type="Proteomes" id="UP001169217"/>
    </source>
</evidence>
<dbReference type="SUPFAM" id="SSF52540">
    <property type="entry name" value="P-loop containing nucleoside triphosphate hydrolases"/>
    <property type="match status" value="1"/>
</dbReference>
<keyword evidence="5" id="KW-1185">Reference proteome</keyword>
<reference evidence="4" key="1">
    <citation type="submission" date="2023-04" db="EMBL/GenBank/DDBJ databases">
        <title>Colletotrichum limetticola genome sequence.</title>
        <authorList>
            <person name="Baroncelli R."/>
        </authorList>
    </citation>
    <scope>NUCLEOTIDE SEQUENCE</scope>
    <source>
        <strain evidence="4">KLA-Anderson</strain>
    </source>
</reference>
<evidence type="ECO:0000256" key="1">
    <source>
        <dbReference type="SAM" id="MobiDB-lite"/>
    </source>
</evidence>
<evidence type="ECO:0000259" key="3">
    <source>
        <dbReference type="Pfam" id="PF23238"/>
    </source>
</evidence>
<evidence type="ECO:0000313" key="4">
    <source>
        <dbReference type="EMBL" id="KAK0368829.1"/>
    </source>
</evidence>
<evidence type="ECO:0000259" key="2">
    <source>
        <dbReference type="Pfam" id="PF05729"/>
    </source>
</evidence>
<feature type="region of interest" description="Disordered" evidence="1">
    <location>
        <begin position="132"/>
        <end position="152"/>
    </location>
</feature>
<comment type="caution">
    <text evidence="4">The sequence shown here is derived from an EMBL/GenBank/DDBJ whole genome shotgun (WGS) entry which is preliminary data.</text>
</comment>
<organism evidence="4 5">
    <name type="scientific">Colletotrichum limetticola</name>
    <dbReference type="NCBI Taxonomy" id="1209924"/>
    <lineage>
        <taxon>Eukaryota</taxon>
        <taxon>Fungi</taxon>
        <taxon>Dikarya</taxon>
        <taxon>Ascomycota</taxon>
        <taxon>Pezizomycotina</taxon>
        <taxon>Sordariomycetes</taxon>
        <taxon>Hypocreomycetidae</taxon>
        <taxon>Glomerellales</taxon>
        <taxon>Glomerellaceae</taxon>
        <taxon>Colletotrichum</taxon>
        <taxon>Colletotrichum acutatum species complex</taxon>
    </lineage>
</organism>